<dbReference type="Gene3D" id="3.80.10.10">
    <property type="entry name" value="Ribonuclease Inhibitor"/>
    <property type="match status" value="1"/>
</dbReference>
<evidence type="ECO:0000313" key="1">
    <source>
        <dbReference type="EMBL" id="KAJ3477847.1"/>
    </source>
</evidence>
<sequence length="491" mass="55505">MDDAWAFHGPAARLLWNVQETLDNLMMTLPSETWEVRGAREIPPGELTFILTRAIEEHEWQRFDHYASFIRTLYIDITARNIMSWSPEVLTALHLHRSSMCTDLLPNLIKLTAITVSWDPSSNPQIAVLLGRSLRIIEVISGDRYSADDGDSVEDWTSALVGCLPSGCPNIEEVYTAELRELPTNLAQDLAQCEGLRCFRSDAPVSIKTGMDFLQLHKLHDLSLNILEGEDENPNAIVPRINAHLLTKLGLRLHEPPYALKFLAHCNFPVLQSMSLSVEEPQFLPSYITALYDHCEPALIRTFDVQFLPPDMLSQYAFPCDFILTLLRFKSLQEVVLSTLPLLADDTLLREMAMAWPQLAKLRMADHRRGSSTRSQFTLVGLVPLAQQCPKLKELWISVTGDPPPFPIRNLPGHGLSRSQLQTIDFYDSPVNQTIRTAAFLSGLFPELTTIIAGKHYDRWERVKTGLQLFKEAREQEREGMLHIASSELVG</sequence>
<dbReference type="EMBL" id="JANAWD010000559">
    <property type="protein sequence ID" value="KAJ3477847.1"/>
    <property type="molecule type" value="Genomic_DNA"/>
</dbReference>
<organism evidence="1 2">
    <name type="scientific">Meripilus lineatus</name>
    <dbReference type="NCBI Taxonomy" id="2056292"/>
    <lineage>
        <taxon>Eukaryota</taxon>
        <taxon>Fungi</taxon>
        <taxon>Dikarya</taxon>
        <taxon>Basidiomycota</taxon>
        <taxon>Agaricomycotina</taxon>
        <taxon>Agaricomycetes</taxon>
        <taxon>Polyporales</taxon>
        <taxon>Meripilaceae</taxon>
        <taxon>Meripilus</taxon>
    </lineage>
</organism>
<gene>
    <name evidence="1" type="ORF">NLI96_g10182</name>
</gene>
<comment type="caution">
    <text evidence="1">The sequence shown here is derived from an EMBL/GenBank/DDBJ whole genome shotgun (WGS) entry which is preliminary data.</text>
</comment>
<proteinExistence type="predicted"/>
<protein>
    <recommendedName>
        <fullName evidence="3">F-box domain-containing protein</fullName>
    </recommendedName>
</protein>
<keyword evidence="2" id="KW-1185">Reference proteome</keyword>
<dbReference type="AlphaFoldDB" id="A0AAD5YC83"/>
<accession>A0AAD5YC83</accession>
<dbReference type="InterPro" id="IPR032675">
    <property type="entry name" value="LRR_dom_sf"/>
</dbReference>
<evidence type="ECO:0008006" key="3">
    <source>
        <dbReference type="Google" id="ProtNLM"/>
    </source>
</evidence>
<reference evidence="1" key="1">
    <citation type="submission" date="2022-07" db="EMBL/GenBank/DDBJ databases">
        <title>Genome Sequence of Physisporinus lineatus.</title>
        <authorList>
            <person name="Buettner E."/>
        </authorList>
    </citation>
    <scope>NUCLEOTIDE SEQUENCE</scope>
    <source>
        <strain evidence="1">VT162</strain>
    </source>
</reference>
<dbReference type="Proteomes" id="UP001212997">
    <property type="component" value="Unassembled WGS sequence"/>
</dbReference>
<name>A0AAD5YC83_9APHY</name>
<evidence type="ECO:0000313" key="2">
    <source>
        <dbReference type="Proteomes" id="UP001212997"/>
    </source>
</evidence>